<protein>
    <submittedName>
        <fullName evidence="1">Uncharacterized protein</fullName>
    </submittedName>
</protein>
<dbReference type="EMBL" id="CP123506">
    <property type="protein sequence ID" value="WGM03436.1"/>
    <property type="molecule type" value="Genomic_DNA"/>
</dbReference>
<dbReference type="RefSeq" id="WP_280626604.1">
    <property type="nucleotide sequence ID" value="NZ_CP123506.1"/>
</dbReference>
<accession>A0AA95GUC5</accession>
<name>A0AA95GUC5_9GAMM</name>
<evidence type="ECO:0000313" key="2">
    <source>
        <dbReference type="Proteomes" id="UP001177595"/>
    </source>
</evidence>
<dbReference type="Proteomes" id="UP001177595">
    <property type="component" value="Plasmid paPv2"/>
</dbReference>
<organism evidence="1 2">
    <name type="scientific">Arsenophonus nasoniae</name>
    <name type="common">son-killer infecting Nasonia vitripennis</name>
    <dbReference type="NCBI Taxonomy" id="638"/>
    <lineage>
        <taxon>Bacteria</taxon>
        <taxon>Pseudomonadati</taxon>
        <taxon>Pseudomonadota</taxon>
        <taxon>Gammaproteobacteria</taxon>
        <taxon>Enterobacterales</taxon>
        <taxon>Morganellaceae</taxon>
        <taxon>Arsenophonus</taxon>
    </lineage>
</organism>
<sequence>MEDIYKKLINEIHLFIKTYKINTERKGTIKRIIANNIQLILELDNFFTQKELVERLNQDLKINIDYNYFNRTINSLNKKNKIPHQVISKKPNIISNNHNGNDNLVKKDKKSSLFAHKEYPLSEITPEKKDKLSHLNYLSEMAKNKVIQYDITEEELKMIGVNFIPDKSKVFEEISKYCEKKEQKFKEESLTKMFKRGEK</sequence>
<gene>
    <name evidence="1" type="ORF">QE210_18790</name>
</gene>
<geneLocation type="plasmid" evidence="1 2">
    <name>paPv2</name>
</geneLocation>
<proteinExistence type="predicted"/>
<dbReference type="AlphaFoldDB" id="A0AA95GUC5"/>
<reference evidence="1" key="1">
    <citation type="submission" date="2023-04" db="EMBL/GenBank/DDBJ databases">
        <title>Genome dynamics across the evolutionary transition to endosymbiosis.</title>
        <authorList>
            <person name="Siozios S."/>
            <person name="Nadal-Jimenez P."/>
            <person name="Azagi T."/>
            <person name="Sprong H."/>
            <person name="Frost C.L."/>
            <person name="Parratt S.R."/>
            <person name="Taylor G."/>
            <person name="Brettell L."/>
            <person name="Lew K.C."/>
            <person name="Croft L."/>
            <person name="King K.C."/>
            <person name="Brockhurst M.A."/>
            <person name="Hypsa V."/>
            <person name="Novakova E."/>
            <person name="Darby A.C."/>
            <person name="Hurst G.D.D."/>
        </authorList>
    </citation>
    <scope>NUCLEOTIDE SEQUENCE</scope>
    <source>
        <strain evidence="1">APv</strain>
        <plasmid evidence="1">paPv2</plasmid>
    </source>
</reference>
<keyword evidence="1" id="KW-0614">Plasmid</keyword>
<evidence type="ECO:0000313" key="1">
    <source>
        <dbReference type="EMBL" id="WGM03436.1"/>
    </source>
</evidence>